<dbReference type="RefSeq" id="XP_012203435.1">
    <property type="nucleotide sequence ID" value="XM_012348045.1"/>
</dbReference>
<dbReference type="AlphaFoldDB" id="A0A067C515"/>
<evidence type="ECO:0000313" key="2">
    <source>
        <dbReference type="Proteomes" id="UP000030745"/>
    </source>
</evidence>
<dbReference type="VEuPathDB" id="FungiDB:SPRG_08816"/>
<proteinExistence type="predicted"/>
<dbReference type="GeneID" id="24131021"/>
<sequence>MSGVVVLSQLVHPKFKSIARRDVVVWKRARLEYETSMRRECQRTNRSYASTCVPVRNSFASVGFLEFLMKTKWGLWDDYKLLNVPEDKLWEAINDIIDKKTNKTALTYDKVFTLLAFDHNEEDIEDRHGFSEKLKNGKIKAKIFKALVERIRPQELLQTDVKQQMDEKMAVKEHAGLKHLGKIILKRALLFKSWSPETKRFRDKESSDEEEE</sequence>
<gene>
    <name evidence="1" type="ORF">SPRG_08816</name>
</gene>
<dbReference type="EMBL" id="KK583228">
    <property type="protein sequence ID" value="KDO25874.1"/>
    <property type="molecule type" value="Genomic_DNA"/>
</dbReference>
<keyword evidence="2" id="KW-1185">Reference proteome</keyword>
<dbReference type="STRING" id="695850.A0A067C515"/>
<name>A0A067C515_SAPPC</name>
<dbReference type="KEGG" id="spar:SPRG_08816"/>
<dbReference type="OrthoDB" id="10430145at2759"/>
<dbReference type="Proteomes" id="UP000030745">
    <property type="component" value="Unassembled WGS sequence"/>
</dbReference>
<accession>A0A067C515</accession>
<organism evidence="1 2">
    <name type="scientific">Saprolegnia parasitica (strain CBS 223.65)</name>
    <dbReference type="NCBI Taxonomy" id="695850"/>
    <lineage>
        <taxon>Eukaryota</taxon>
        <taxon>Sar</taxon>
        <taxon>Stramenopiles</taxon>
        <taxon>Oomycota</taxon>
        <taxon>Saprolegniomycetes</taxon>
        <taxon>Saprolegniales</taxon>
        <taxon>Saprolegniaceae</taxon>
        <taxon>Saprolegnia</taxon>
    </lineage>
</organism>
<evidence type="ECO:0000313" key="1">
    <source>
        <dbReference type="EMBL" id="KDO25874.1"/>
    </source>
</evidence>
<reference evidence="1 2" key="1">
    <citation type="journal article" date="2013" name="PLoS Genet.">
        <title>Distinctive expansion of potential virulence genes in the genome of the oomycete fish pathogen Saprolegnia parasitica.</title>
        <authorList>
            <person name="Jiang R.H."/>
            <person name="de Bruijn I."/>
            <person name="Haas B.J."/>
            <person name="Belmonte R."/>
            <person name="Lobach L."/>
            <person name="Christie J."/>
            <person name="van den Ackerveken G."/>
            <person name="Bottin A."/>
            <person name="Bulone V."/>
            <person name="Diaz-Moreno S.M."/>
            <person name="Dumas B."/>
            <person name="Fan L."/>
            <person name="Gaulin E."/>
            <person name="Govers F."/>
            <person name="Grenville-Briggs L.J."/>
            <person name="Horner N.R."/>
            <person name="Levin J.Z."/>
            <person name="Mammella M."/>
            <person name="Meijer H.J."/>
            <person name="Morris P."/>
            <person name="Nusbaum C."/>
            <person name="Oome S."/>
            <person name="Phillips A.J."/>
            <person name="van Rooyen D."/>
            <person name="Rzeszutek E."/>
            <person name="Saraiva M."/>
            <person name="Secombes C.J."/>
            <person name="Seidl M.F."/>
            <person name="Snel B."/>
            <person name="Stassen J.H."/>
            <person name="Sykes S."/>
            <person name="Tripathy S."/>
            <person name="van den Berg H."/>
            <person name="Vega-Arreguin J.C."/>
            <person name="Wawra S."/>
            <person name="Young S.K."/>
            <person name="Zeng Q."/>
            <person name="Dieguez-Uribeondo J."/>
            <person name="Russ C."/>
            <person name="Tyler B.M."/>
            <person name="van West P."/>
        </authorList>
    </citation>
    <scope>NUCLEOTIDE SEQUENCE [LARGE SCALE GENOMIC DNA]</scope>
    <source>
        <strain evidence="1 2">CBS 223.65</strain>
    </source>
</reference>
<protein>
    <submittedName>
        <fullName evidence="1">Uncharacterized protein</fullName>
    </submittedName>
</protein>